<dbReference type="KEGG" id="bban:J4G43_003020"/>
<dbReference type="RefSeq" id="WP_049831792.1">
    <property type="nucleotide sequence ID" value="NZ_CP086136.1"/>
</dbReference>
<proteinExistence type="predicted"/>
<dbReference type="Proteomes" id="UP000564836">
    <property type="component" value="Chromosome"/>
</dbReference>
<dbReference type="EMBL" id="CP088280">
    <property type="protein sequence ID" value="UGX93948.1"/>
    <property type="molecule type" value="Genomic_DNA"/>
</dbReference>
<evidence type="ECO:0000313" key="4">
    <source>
        <dbReference type="EMBL" id="UGX93948.1"/>
    </source>
</evidence>
<organism evidence="2">
    <name type="scientific">Bradyrhizobium barranii subsp. barranii</name>
    <dbReference type="NCBI Taxonomy" id="2823807"/>
    <lineage>
        <taxon>Bacteria</taxon>
        <taxon>Pseudomonadati</taxon>
        <taxon>Pseudomonadota</taxon>
        <taxon>Alphaproteobacteria</taxon>
        <taxon>Hyphomicrobiales</taxon>
        <taxon>Nitrobacteraceae</taxon>
        <taxon>Bradyrhizobium</taxon>
        <taxon>Bradyrhizobium barranii</taxon>
    </lineage>
</organism>
<evidence type="ECO:0000313" key="5">
    <source>
        <dbReference type="Proteomes" id="UP000564836"/>
    </source>
</evidence>
<protein>
    <submittedName>
        <fullName evidence="2">Uncharacterized protein</fullName>
    </submittedName>
</protein>
<evidence type="ECO:0000313" key="3">
    <source>
        <dbReference type="EMBL" id="UEM13331.1"/>
    </source>
</evidence>
<dbReference type="EMBL" id="JAGEMI010000001">
    <property type="protein sequence ID" value="MBO1860403.1"/>
    <property type="molecule type" value="Genomic_DNA"/>
</dbReference>
<reference evidence="4 5" key="1">
    <citation type="journal article" date="2017" name="Syst. Appl. Microbiol.">
        <title>Soybeans inoculated with root zone soils of Canadian native legumes harbour diverse and novel Bradyrhizobium spp. that possess agricultural potential.</title>
        <authorList>
            <person name="Bromfield E.S.P."/>
            <person name="Cloutier S."/>
            <person name="Tambong J.T."/>
            <person name="Tran Thi T.V."/>
        </authorList>
    </citation>
    <scope>NUCLEOTIDE SEQUENCE [LARGE SCALE GENOMIC DNA]</scope>
    <source>
        <strain evidence="4 5">323S2</strain>
    </source>
</reference>
<gene>
    <name evidence="4" type="ORF">G6321_00051750</name>
    <name evidence="2" type="ORF">G6321_16670</name>
    <name evidence="3" type="ORF">J4G43_003020</name>
    <name evidence="1" type="ORF">J4G43_05250</name>
</gene>
<reference evidence="5 6" key="4">
    <citation type="journal article" date="2022" name="Int. J. Syst. Evol. Microbiol.">
        <title>Strains of Bradyrhizobium barranii sp. nov. associated with legumes native to Canada are symbionts of soybeans and belong to different subspecies (subsp. barranii subsp. nov. and subsp. apii subsp. nov.) and symbiovars (sv. glycinearum and sv. septentrionale).</title>
        <authorList>
            <person name="Bromfield E.S.P."/>
            <person name="Cloutier S."/>
            <person name="Wasai-Hara S."/>
            <person name="Minamisawa K."/>
        </authorList>
    </citation>
    <scope>NUCLEOTIDE SEQUENCE [LARGE SCALE GENOMIC DNA]</scope>
    <source>
        <strain evidence="4 6">144S4</strain>
        <strain evidence="5">323S2</strain>
    </source>
</reference>
<evidence type="ECO:0000313" key="6">
    <source>
        <dbReference type="Proteomes" id="UP000664702"/>
    </source>
</evidence>
<sequence length="79" mass="8781">MLFWYPALTLMMDAMQVIDMRLKLIAAGKGTSEEMFLMANEKVNAMAEARNILIQGGHSGHVIDNYRKIVAANVVRLSA</sequence>
<name>A0A7Z0Q9Y2_9BRAD</name>
<accession>A0A7Z0Q9Y2</accession>
<dbReference type="EMBL" id="CP086136">
    <property type="protein sequence ID" value="UEM13331.1"/>
    <property type="molecule type" value="Genomic_DNA"/>
</dbReference>
<dbReference type="AlphaFoldDB" id="A0A7Z0Q9Y2"/>
<evidence type="ECO:0000313" key="2">
    <source>
        <dbReference type="EMBL" id="NYY89996.1"/>
    </source>
</evidence>
<reference evidence="1" key="3">
    <citation type="submission" date="2021-03" db="EMBL/GenBank/DDBJ databases">
        <title>Whole Genome Sequence of Bradyrhizobium sp. Strain 144S4.</title>
        <authorList>
            <person name="Bromfield E.S.P."/>
            <person name="Cloutier S."/>
        </authorList>
    </citation>
    <scope>NUCLEOTIDE SEQUENCE [LARGE SCALE GENOMIC DNA]</scope>
    <source>
        <strain evidence="1">144S4</strain>
    </source>
</reference>
<dbReference type="EMBL" id="JACBFH010000001">
    <property type="protein sequence ID" value="NYY89996.1"/>
    <property type="molecule type" value="Genomic_DNA"/>
</dbReference>
<dbReference type="Proteomes" id="UP000664702">
    <property type="component" value="Chromosome"/>
</dbReference>
<evidence type="ECO:0000313" key="1">
    <source>
        <dbReference type="EMBL" id="MBO1860403.1"/>
    </source>
</evidence>
<reference evidence="2" key="2">
    <citation type="submission" date="2020-06" db="EMBL/GenBank/DDBJ databases">
        <title>Whole Genome Sequence of Bradyrhizobium sp. Strain 323S2.</title>
        <authorList>
            <person name="Bromfield E.S.P."/>
        </authorList>
    </citation>
    <scope>NUCLEOTIDE SEQUENCE [LARGE SCALE GENOMIC DNA]</scope>
    <source>
        <strain evidence="2">323S2</strain>
    </source>
</reference>